<protein>
    <submittedName>
        <fullName evidence="2">NAD(P)/FAD-dependent oxidoreductase</fullName>
    </submittedName>
</protein>
<dbReference type="InterPro" id="IPR002938">
    <property type="entry name" value="FAD-bd"/>
</dbReference>
<dbReference type="EMBL" id="DQVM01000006">
    <property type="protein sequence ID" value="HIQ28978.1"/>
    <property type="molecule type" value="Genomic_DNA"/>
</dbReference>
<accession>A0A832ZUW7</accession>
<evidence type="ECO:0000313" key="2">
    <source>
        <dbReference type="EMBL" id="HIQ28978.1"/>
    </source>
</evidence>
<sequence length="379" mass="41823">MAGGKRTVVIGGGPAGLIAARELASRGVEVTVVEEHSTIGRPEKCAGLYSIEGIKKIGVNPSGPYLQNFIRGAVFKSPSGKTFTVEAKGRVAVVTNRERFDQYLAQQAIKTGAEITLGKRVLKIHREDNTYQVYLSGNKVVEADYVVDAEGREAAVARALHPRYHLNGWIPIIQYQVNNHGLDPGMVYLYFKHYLPDFFAYLVPIDDELGKVGVAASSRIYERARKFMREEFPKSRILGIMSSSVYTGKPLEDARLGRVYFVGDAAGHVKATTGGGVIFGGILAAEAAKEIATGEPHFEKALKKTYPELRRIWLLRRLTSRLKPSQLDRLFQAAEDSGLPSFLSDRGNMDYQALTLARLAFSHVTIKFLAGMLKDIFQT</sequence>
<proteinExistence type="predicted"/>
<dbReference type="AlphaFoldDB" id="A0A832ZUW7"/>
<dbReference type="PANTHER" id="PTHR42685">
    <property type="entry name" value="GERANYLGERANYL DIPHOSPHATE REDUCTASE"/>
    <property type="match status" value="1"/>
</dbReference>
<comment type="caution">
    <text evidence="2">The sequence shown here is derived from an EMBL/GenBank/DDBJ whole genome shotgun (WGS) entry which is preliminary data.</text>
</comment>
<dbReference type="InterPro" id="IPR036188">
    <property type="entry name" value="FAD/NAD-bd_sf"/>
</dbReference>
<feature type="domain" description="FAD-binding" evidence="1">
    <location>
        <begin position="7"/>
        <end position="276"/>
    </location>
</feature>
<dbReference type="Proteomes" id="UP000608579">
    <property type="component" value="Unassembled WGS sequence"/>
</dbReference>
<gene>
    <name evidence="2" type="ORF">EYH45_00260</name>
</gene>
<dbReference type="SUPFAM" id="SSF51905">
    <property type="entry name" value="FAD/NAD(P)-binding domain"/>
    <property type="match status" value="1"/>
</dbReference>
<dbReference type="GO" id="GO:0071949">
    <property type="term" value="F:FAD binding"/>
    <property type="evidence" value="ECO:0007669"/>
    <property type="project" value="InterPro"/>
</dbReference>
<reference evidence="2" key="1">
    <citation type="journal article" date="2020" name="ISME J.">
        <title>Gammaproteobacteria mediating utilization of methyl-, sulfur- and petroleum organic compounds in deep ocean hydrothermal plumes.</title>
        <authorList>
            <person name="Zhou Z."/>
            <person name="Liu Y."/>
            <person name="Pan J."/>
            <person name="Cron B.R."/>
            <person name="Toner B.M."/>
            <person name="Anantharaman K."/>
            <person name="Breier J.A."/>
            <person name="Dick G.J."/>
            <person name="Li M."/>
        </authorList>
    </citation>
    <scope>NUCLEOTIDE SEQUENCE</scope>
    <source>
        <strain evidence="2">SZUA-1515</strain>
    </source>
</reference>
<organism evidence="2 3">
    <name type="scientific">Caldiarchaeum subterraneum</name>
    <dbReference type="NCBI Taxonomy" id="311458"/>
    <lineage>
        <taxon>Archaea</taxon>
        <taxon>Nitrososphaerota</taxon>
        <taxon>Candidatus Caldarchaeales</taxon>
        <taxon>Candidatus Caldarchaeaceae</taxon>
        <taxon>Candidatus Caldarchaeum</taxon>
    </lineage>
</organism>
<dbReference type="InterPro" id="IPR050407">
    <property type="entry name" value="Geranylgeranyl_reductase"/>
</dbReference>
<dbReference type="PRINTS" id="PR00420">
    <property type="entry name" value="RNGMNOXGNASE"/>
</dbReference>
<evidence type="ECO:0000313" key="3">
    <source>
        <dbReference type="Proteomes" id="UP000608579"/>
    </source>
</evidence>
<dbReference type="Pfam" id="PF01494">
    <property type="entry name" value="FAD_binding_3"/>
    <property type="match status" value="1"/>
</dbReference>
<evidence type="ECO:0000259" key="1">
    <source>
        <dbReference type="Pfam" id="PF01494"/>
    </source>
</evidence>
<dbReference type="Gene3D" id="3.50.50.60">
    <property type="entry name" value="FAD/NAD(P)-binding domain"/>
    <property type="match status" value="1"/>
</dbReference>
<name>A0A832ZUW7_CALS0</name>
<dbReference type="Gene3D" id="3.30.9.10">
    <property type="entry name" value="D-Amino Acid Oxidase, subunit A, domain 2"/>
    <property type="match status" value="1"/>
</dbReference>
<dbReference type="PANTHER" id="PTHR42685:SF18">
    <property type="entry name" value="DIGERANYLGERANYLGLYCEROPHOSPHOLIPID REDUCTASE"/>
    <property type="match status" value="1"/>
</dbReference>